<evidence type="ECO:0000313" key="1">
    <source>
        <dbReference type="EMBL" id="OXU31546.1"/>
    </source>
</evidence>
<accession>A0A232FLB6</accession>
<evidence type="ECO:0000313" key="2">
    <source>
        <dbReference type="Proteomes" id="UP000215335"/>
    </source>
</evidence>
<sequence>MVLNMYNKKKKVVGLCPNICFFRFLQSENGIFPVQFPIYRALYLTPSFFLLKGREILARIATGMSIRSEFFARTTRNASRDRGAFYEAFRYGFRRVRSFFSRKYDGPRR</sequence>
<dbReference type="Proteomes" id="UP000215335">
    <property type="component" value="Unassembled WGS sequence"/>
</dbReference>
<keyword evidence="2" id="KW-1185">Reference proteome</keyword>
<gene>
    <name evidence="1" type="ORF">TSAR_003521</name>
</gene>
<name>A0A232FLB6_9HYME</name>
<dbReference type="AlphaFoldDB" id="A0A232FLB6"/>
<dbReference type="EMBL" id="NNAY01000049">
    <property type="protein sequence ID" value="OXU31546.1"/>
    <property type="molecule type" value="Genomic_DNA"/>
</dbReference>
<comment type="caution">
    <text evidence="1">The sequence shown here is derived from an EMBL/GenBank/DDBJ whole genome shotgun (WGS) entry which is preliminary data.</text>
</comment>
<organism evidence="1 2">
    <name type="scientific">Trichomalopsis sarcophagae</name>
    <dbReference type="NCBI Taxonomy" id="543379"/>
    <lineage>
        <taxon>Eukaryota</taxon>
        <taxon>Metazoa</taxon>
        <taxon>Ecdysozoa</taxon>
        <taxon>Arthropoda</taxon>
        <taxon>Hexapoda</taxon>
        <taxon>Insecta</taxon>
        <taxon>Pterygota</taxon>
        <taxon>Neoptera</taxon>
        <taxon>Endopterygota</taxon>
        <taxon>Hymenoptera</taxon>
        <taxon>Apocrita</taxon>
        <taxon>Proctotrupomorpha</taxon>
        <taxon>Chalcidoidea</taxon>
        <taxon>Pteromalidae</taxon>
        <taxon>Pteromalinae</taxon>
        <taxon>Trichomalopsis</taxon>
    </lineage>
</organism>
<reference evidence="1 2" key="1">
    <citation type="journal article" date="2017" name="Curr. Biol.">
        <title>The Evolution of Venom by Co-option of Single-Copy Genes.</title>
        <authorList>
            <person name="Martinson E.O."/>
            <person name="Mrinalini"/>
            <person name="Kelkar Y.D."/>
            <person name="Chang C.H."/>
            <person name="Werren J.H."/>
        </authorList>
    </citation>
    <scope>NUCLEOTIDE SEQUENCE [LARGE SCALE GENOMIC DNA]</scope>
    <source>
        <strain evidence="1 2">Alberta</strain>
        <tissue evidence="1">Whole body</tissue>
    </source>
</reference>
<proteinExistence type="predicted"/>
<protein>
    <submittedName>
        <fullName evidence="1">Uncharacterized protein</fullName>
    </submittedName>
</protein>